<reference evidence="2 3" key="1">
    <citation type="submission" date="2016-11" db="EMBL/GenBank/DDBJ databases">
        <title>Comparative genomics of co-occurring bacteria in distinct bioleaching systems unravels niche-specific adaptation.</title>
        <authorList>
            <person name="Zhang X."/>
            <person name="Liu X."/>
            <person name="Yin H."/>
        </authorList>
    </citation>
    <scope>NUCLEOTIDE SEQUENCE [LARGE SCALE GENOMIC DNA]</scope>
    <source>
        <strain evidence="2 3">DX</strain>
    </source>
</reference>
<evidence type="ECO:0000313" key="2">
    <source>
        <dbReference type="EMBL" id="OOH71189.1"/>
    </source>
</evidence>
<dbReference type="EMBL" id="MPOJ01000018">
    <property type="protein sequence ID" value="OOH71189.1"/>
    <property type="molecule type" value="Genomic_DNA"/>
</dbReference>
<protein>
    <submittedName>
        <fullName evidence="2">Uncharacterized protein</fullName>
    </submittedName>
</protein>
<gene>
    <name evidence="2" type="ORF">BOX24_09090</name>
</gene>
<evidence type="ECO:0000313" key="3">
    <source>
        <dbReference type="Proteomes" id="UP000188586"/>
    </source>
</evidence>
<keyword evidence="1" id="KW-0472">Membrane</keyword>
<accession>A0A1V3ST92</accession>
<keyword evidence="1" id="KW-0812">Transmembrane</keyword>
<feature type="transmembrane region" description="Helical" evidence="1">
    <location>
        <begin position="20"/>
        <end position="44"/>
    </location>
</feature>
<dbReference type="AlphaFoldDB" id="A0A1V3ST92"/>
<proteinExistence type="predicted"/>
<organism evidence="2 3">
    <name type="scientific">Leptospirillum ferriphilum</name>
    <dbReference type="NCBI Taxonomy" id="178606"/>
    <lineage>
        <taxon>Bacteria</taxon>
        <taxon>Pseudomonadati</taxon>
        <taxon>Nitrospirota</taxon>
        <taxon>Nitrospiria</taxon>
        <taxon>Nitrospirales</taxon>
        <taxon>Nitrospiraceae</taxon>
        <taxon>Leptospirillum</taxon>
    </lineage>
</organism>
<keyword evidence="1" id="KW-1133">Transmembrane helix</keyword>
<dbReference type="Proteomes" id="UP000188586">
    <property type="component" value="Unassembled WGS sequence"/>
</dbReference>
<comment type="caution">
    <text evidence="2">The sequence shown here is derived from an EMBL/GenBank/DDBJ whole genome shotgun (WGS) entry which is preliminary data.</text>
</comment>
<name>A0A1V3ST92_9BACT</name>
<evidence type="ECO:0000256" key="1">
    <source>
        <dbReference type="SAM" id="Phobius"/>
    </source>
</evidence>
<sequence>MISLSFSGSQKLKNISGFLLYMIFSFLFYIFIFSIFEEIFSFFFQRFQSFKEPSERVYSHSLAGGCSENPNPPMMFRIRTARV</sequence>